<protein>
    <recommendedName>
        <fullName evidence="7">UPF0114 protein GU920_04455</fullName>
    </recommendedName>
</protein>
<gene>
    <name evidence="8" type="ORF">GU920_04455</name>
</gene>
<dbReference type="EMBL" id="JAAATW010000001">
    <property type="protein sequence ID" value="NBE06773.1"/>
    <property type="molecule type" value="Genomic_DNA"/>
</dbReference>
<comment type="subcellular location">
    <subcellularLocation>
        <location evidence="1 7">Cell membrane</location>
        <topology evidence="1 7">Multi-pass membrane protein</topology>
    </subcellularLocation>
</comment>
<keyword evidence="5 7" id="KW-1133">Transmembrane helix</keyword>
<sequence length="176" mass="19771">MDRKRQSEDAFERGLFASRWLMAPMYAGLTVALLMLVVIFFRELVYYVPQMMTLSAEQTILVVLTLIDLTLAANLLLIVMFSGYESFVSKFDFDAGDDRPGWMGKVDFGGLKMKLIASIVAISGIHLLKRFMEIGDPGTPAPDERHLFWLTVIHMTFVASGVLLAVMDWLQAKSAK</sequence>
<feature type="transmembrane region" description="Helical" evidence="7">
    <location>
        <begin position="20"/>
        <end position="41"/>
    </location>
</feature>
<keyword evidence="3 7" id="KW-1003">Cell membrane</keyword>
<dbReference type="InterPro" id="IPR005134">
    <property type="entry name" value="UPF0114"/>
</dbReference>
<dbReference type="Pfam" id="PF03350">
    <property type="entry name" value="UPF0114"/>
    <property type="match status" value="1"/>
</dbReference>
<reference evidence="9" key="1">
    <citation type="submission" date="2020-01" db="EMBL/GenBank/DDBJ databases">
        <title>Sphingomonas sp. strain CSW-10.</title>
        <authorList>
            <person name="Chen W.-M."/>
        </authorList>
    </citation>
    <scope>NUCLEOTIDE SEQUENCE [LARGE SCALE GENOMIC DNA]</scope>
    <source>
        <strain evidence="9">CCP-1</strain>
    </source>
</reference>
<dbReference type="NCBIfam" id="TIGR00645">
    <property type="entry name" value="HI0507"/>
    <property type="match status" value="1"/>
</dbReference>
<dbReference type="PANTHER" id="PTHR38596:SF1">
    <property type="entry name" value="UPF0114 PROTEIN YQHA"/>
    <property type="match status" value="1"/>
</dbReference>
<feature type="transmembrane region" description="Helical" evidence="7">
    <location>
        <begin position="148"/>
        <end position="170"/>
    </location>
</feature>
<name>A0ABW9Y2P7_9RHOB</name>
<keyword evidence="6 7" id="KW-0472">Membrane</keyword>
<dbReference type="InterPro" id="IPR020761">
    <property type="entry name" value="UPF0114_bac"/>
</dbReference>
<evidence type="ECO:0000256" key="2">
    <source>
        <dbReference type="ARBA" id="ARBA00005774"/>
    </source>
</evidence>
<comment type="caution">
    <text evidence="8">The sequence shown here is derived from an EMBL/GenBank/DDBJ whole genome shotgun (WGS) entry which is preliminary data.</text>
</comment>
<evidence type="ECO:0000313" key="8">
    <source>
        <dbReference type="EMBL" id="NBE06773.1"/>
    </source>
</evidence>
<accession>A0ABW9Y2P7</accession>
<dbReference type="PANTHER" id="PTHR38596">
    <property type="entry name" value="UPF0114 PROTEIN YQHA"/>
    <property type="match status" value="1"/>
</dbReference>
<proteinExistence type="inferred from homology"/>
<feature type="transmembrane region" description="Helical" evidence="7">
    <location>
        <begin position="61"/>
        <end position="81"/>
    </location>
</feature>
<dbReference type="Proteomes" id="UP001517376">
    <property type="component" value="Unassembled WGS sequence"/>
</dbReference>
<evidence type="ECO:0000256" key="3">
    <source>
        <dbReference type="ARBA" id="ARBA00022475"/>
    </source>
</evidence>
<dbReference type="RefSeq" id="WP_161765743.1">
    <property type="nucleotide sequence ID" value="NZ_JAAATW010000001.1"/>
</dbReference>
<evidence type="ECO:0000256" key="4">
    <source>
        <dbReference type="ARBA" id="ARBA00022692"/>
    </source>
</evidence>
<evidence type="ECO:0000256" key="5">
    <source>
        <dbReference type="ARBA" id="ARBA00022989"/>
    </source>
</evidence>
<evidence type="ECO:0000313" key="9">
    <source>
        <dbReference type="Proteomes" id="UP001517376"/>
    </source>
</evidence>
<keyword evidence="4 7" id="KW-0812">Transmembrane</keyword>
<comment type="similarity">
    <text evidence="2 7">Belongs to the UPF0114 family.</text>
</comment>
<keyword evidence="9" id="KW-1185">Reference proteome</keyword>
<evidence type="ECO:0000256" key="1">
    <source>
        <dbReference type="ARBA" id="ARBA00004651"/>
    </source>
</evidence>
<organism evidence="8 9">
    <name type="scientific">Paragemmobacter ruber</name>
    <dbReference type="NCBI Taxonomy" id="1985673"/>
    <lineage>
        <taxon>Bacteria</taxon>
        <taxon>Pseudomonadati</taxon>
        <taxon>Pseudomonadota</taxon>
        <taxon>Alphaproteobacteria</taxon>
        <taxon>Rhodobacterales</taxon>
        <taxon>Paracoccaceae</taxon>
        <taxon>Paragemmobacter</taxon>
    </lineage>
</organism>
<evidence type="ECO:0000256" key="6">
    <source>
        <dbReference type="ARBA" id="ARBA00023136"/>
    </source>
</evidence>
<dbReference type="HAMAP" id="MF_00143">
    <property type="entry name" value="UPF0114"/>
    <property type="match status" value="1"/>
</dbReference>
<evidence type="ECO:0000256" key="7">
    <source>
        <dbReference type="HAMAP-Rule" id="MF_00143"/>
    </source>
</evidence>